<keyword evidence="1" id="KW-0732">Signal</keyword>
<name>A0A9P9L301_FUSSL</name>
<sequence>MTLPGVMCSQIWFCATVAHAMMCSSSRVSNPARLRNPRPVGWFITAKLKRPGHESRGITPCLFDCSASTLRRR</sequence>
<organism evidence="2 3">
    <name type="scientific">Fusarium solani</name>
    <name type="common">Filamentous fungus</name>
    <dbReference type="NCBI Taxonomy" id="169388"/>
    <lineage>
        <taxon>Eukaryota</taxon>
        <taxon>Fungi</taxon>
        <taxon>Dikarya</taxon>
        <taxon>Ascomycota</taxon>
        <taxon>Pezizomycotina</taxon>
        <taxon>Sordariomycetes</taxon>
        <taxon>Hypocreomycetidae</taxon>
        <taxon>Hypocreales</taxon>
        <taxon>Nectriaceae</taxon>
        <taxon>Fusarium</taxon>
        <taxon>Fusarium solani species complex</taxon>
    </lineage>
</organism>
<dbReference type="AlphaFoldDB" id="A0A9P9L301"/>
<evidence type="ECO:0008006" key="4">
    <source>
        <dbReference type="Google" id="ProtNLM"/>
    </source>
</evidence>
<gene>
    <name evidence="2" type="ORF">B0J15DRAFT_193064</name>
</gene>
<keyword evidence="3" id="KW-1185">Reference proteome</keyword>
<feature type="signal peptide" evidence="1">
    <location>
        <begin position="1"/>
        <end position="20"/>
    </location>
</feature>
<dbReference type="EMBL" id="JAGTJS010000003">
    <property type="protein sequence ID" value="KAH7273005.1"/>
    <property type="molecule type" value="Genomic_DNA"/>
</dbReference>
<accession>A0A9P9L301</accession>
<evidence type="ECO:0000313" key="3">
    <source>
        <dbReference type="Proteomes" id="UP000736672"/>
    </source>
</evidence>
<feature type="chain" id="PRO_5040479952" description="Secreted protein" evidence="1">
    <location>
        <begin position="21"/>
        <end position="73"/>
    </location>
</feature>
<dbReference type="Proteomes" id="UP000736672">
    <property type="component" value="Unassembled WGS sequence"/>
</dbReference>
<evidence type="ECO:0000256" key="1">
    <source>
        <dbReference type="SAM" id="SignalP"/>
    </source>
</evidence>
<protein>
    <recommendedName>
        <fullName evidence="4">Secreted protein</fullName>
    </recommendedName>
</protein>
<evidence type="ECO:0000313" key="2">
    <source>
        <dbReference type="EMBL" id="KAH7273005.1"/>
    </source>
</evidence>
<reference evidence="2" key="1">
    <citation type="journal article" date="2021" name="Nat. Commun.">
        <title>Genetic determinants of endophytism in the Arabidopsis root mycobiome.</title>
        <authorList>
            <person name="Mesny F."/>
            <person name="Miyauchi S."/>
            <person name="Thiergart T."/>
            <person name="Pickel B."/>
            <person name="Atanasova L."/>
            <person name="Karlsson M."/>
            <person name="Huettel B."/>
            <person name="Barry K.W."/>
            <person name="Haridas S."/>
            <person name="Chen C."/>
            <person name="Bauer D."/>
            <person name="Andreopoulos W."/>
            <person name="Pangilinan J."/>
            <person name="LaButti K."/>
            <person name="Riley R."/>
            <person name="Lipzen A."/>
            <person name="Clum A."/>
            <person name="Drula E."/>
            <person name="Henrissat B."/>
            <person name="Kohler A."/>
            <person name="Grigoriev I.V."/>
            <person name="Martin F.M."/>
            <person name="Hacquard S."/>
        </authorList>
    </citation>
    <scope>NUCLEOTIDE SEQUENCE</scope>
    <source>
        <strain evidence="2">FSSC 5 MPI-SDFR-AT-0091</strain>
    </source>
</reference>
<proteinExistence type="predicted"/>
<comment type="caution">
    <text evidence="2">The sequence shown here is derived from an EMBL/GenBank/DDBJ whole genome shotgun (WGS) entry which is preliminary data.</text>
</comment>